<evidence type="ECO:0000256" key="4">
    <source>
        <dbReference type="PROSITE-ProRule" id="PRU00473"/>
    </source>
</evidence>
<dbReference type="PANTHER" id="PTHR30329">
    <property type="entry name" value="STATOR ELEMENT OF FLAGELLAR MOTOR COMPLEX"/>
    <property type="match status" value="1"/>
</dbReference>
<evidence type="ECO:0000313" key="7">
    <source>
        <dbReference type="EMBL" id="TCN66374.1"/>
    </source>
</evidence>
<dbReference type="EMBL" id="SLWB01000009">
    <property type="protein sequence ID" value="TCN66374.1"/>
    <property type="molecule type" value="Genomic_DNA"/>
</dbReference>
<evidence type="ECO:0000256" key="3">
    <source>
        <dbReference type="ARBA" id="ARBA00023237"/>
    </source>
</evidence>
<dbReference type="Gene3D" id="3.30.1330.60">
    <property type="entry name" value="OmpA-like domain"/>
    <property type="match status" value="1"/>
</dbReference>
<dbReference type="InterPro" id="IPR036737">
    <property type="entry name" value="OmpA-like_sf"/>
</dbReference>
<dbReference type="OrthoDB" id="1108826at2"/>
<feature type="region of interest" description="Disordered" evidence="5">
    <location>
        <begin position="74"/>
        <end position="109"/>
    </location>
</feature>
<dbReference type="PANTHER" id="PTHR30329:SF21">
    <property type="entry name" value="LIPOPROTEIN YIAD-RELATED"/>
    <property type="match status" value="1"/>
</dbReference>
<dbReference type="SUPFAM" id="SSF49899">
    <property type="entry name" value="Concanavalin A-like lectins/glucanases"/>
    <property type="match status" value="1"/>
</dbReference>
<gene>
    <name evidence="7" type="ORF">CLV25_1093</name>
</gene>
<evidence type="ECO:0000256" key="5">
    <source>
        <dbReference type="SAM" id="MobiDB-lite"/>
    </source>
</evidence>
<keyword evidence="8" id="KW-1185">Reference proteome</keyword>
<dbReference type="GO" id="GO:0009279">
    <property type="term" value="C:cell outer membrane"/>
    <property type="evidence" value="ECO:0007669"/>
    <property type="project" value="UniProtKB-SubCell"/>
</dbReference>
<keyword evidence="2 4" id="KW-0472">Membrane</keyword>
<name>A0A4R2EJ26_9BACT</name>
<dbReference type="InterPro" id="IPR006665">
    <property type="entry name" value="OmpA-like"/>
</dbReference>
<dbReference type="PRINTS" id="PR01021">
    <property type="entry name" value="OMPADOMAIN"/>
</dbReference>
<protein>
    <submittedName>
        <fullName evidence="7">Outer membrane protein OmpA-like peptidoglycan-associated protein</fullName>
    </submittedName>
</protein>
<proteinExistence type="predicted"/>
<dbReference type="InterPro" id="IPR006664">
    <property type="entry name" value="OMP_bac"/>
</dbReference>
<dbReference type="Gene3D" id="2.60.120.200">
    <property type="match status" value="1"/>
</dbReference>
<dbReference type="CDD" id="cd07185">
    <property type="entry name" value="OmpA_C-like"/>
    <property type="match status" value="1"/>
</dbReference>
<accession>A0A4R2EJ26</accession>
<reference evidence="7 8" key="1">
    <citation type="submission" date="2019-03" db="EMBL/GenBank/DDBJ databases">
        <title>Genomic Encyclopedia of Archaeal and Bacterial Type Strains, Phase II (KMG-II): from individual species to whole genera.</title>
        <authorList>
            <person name="Goeker M."/>
        </authorList>
    </citation>
    <scope>NUCLEOTIDE SEQUENCE [LARGE SCALE GENOMIC DNA]</scope>
    <source>
        <strain evidence="7 8">RL-C</strain>
    </source>
</reference>
<dbReference type="SUPFAM" id="SSF103088">
    <property type="entry name" value="OmpA-like"/>
    <property type="match status" value="1"/>
</dbReference>
<evidence type="ECO:0000256" key="1">
    <source>
        <dbReference type="ARBA" id="ARBA00004442"/>
    </source>
</evidence>
<evidence type="ECO:0000259" key="6">
    <source>
        <dbReference type="PROSITE" id="PS51123"/>
    </source>
</evidence>
<feature type="region of interest" description="Disordered" evidence="5">
    <location>
        <begin position="393"/>
        <end position="425"/>
    </location>
</feature>
<dbReference type="GO" id="GO:0005975">
    <property type="term" value="P:carbohydrate metabolic process"/>
    <property type="evidence" value="ECO:0007669"/>
    <property type="project" value="UniProtKB-ARBA"/>
</dbReference>
<dbReference type="RefSeq" id="WP_131839504.1">
    <property type="nucleotide sequence ID" value="NZ_SLWB01000009.1"/>
</dbReference>
<sequence>MNKQRTTILTKNALPLIVVAFLLFGTSNSLSAQTWIEKMGNRVKEKAVEKVEERIENKSEEAIDKGLDKTEDAVKKSAKKGKKGASTQKGGETSNEEMEASSPKATQQRADVSYTKYDFVPGNEVIFEDDLKGEQKGEFPSKWDLVEGNAEVAQVNGENTLAIVGFTYITPLFRDKSFKLPDEFTLEFDLLIDGAEGETAVEFINNSDEVIANSQFWKDNTRFLFNWNNNTNERTSEDTYDNSQGWHHYALSFNKRAMKVYMDAKRVANIPNITEKPVKIKLFARGPEDNSVFHIKNIRIAKGAVPLYNKLLTDGKIVTYGITFDVNKATIKPQSMGTINEIFSILQKYPDLRFSVEGHTDNTGNTTQNQTLSESRAKAVCEKLKEMGISASRLSAKGHGMSKPIDNNDTPEGRAKNRRVEFVKQ</sequence>
<evidence type="ECO:0000256" key="2">
    <source>
        <dbReference type="ARBA" id="ARBA00023136"/>
    </source>
</evidence>
<comment type="caution">
    <text evidence="7">The sequence shown here is derived from an EMBL/GenBank/DDBJ whole genome shotgun (WGS) entry which is preliminary data.</text>
</comment>
<dbReference type="Proteomes" id="UP000294830">
    <property type="component" value="Unassembled WGS sequence"/>
</dbReference>
<dbReference type="InterPro" id="IPR050330">
    <property type="entry name" value="Bact_OuterMem_StrucFunc"/>
</dbReference>
<dbReference type="InterPro" id="IPR013320">
    <property type="entry name" value="ConA-like_dom_sf"/>
</dbReference>
<dbReference type="Pfam" id="PF00691">
    <property type="entry name" value="OmpA"/>
    <property type="match status" value="1"/>
</dbReference>
<dbReference type="GO" id="GO:0004553">
    <property type="term" value="F:hydrolase activity, hydrolyzing O-glycosyl compounds"/>
    <property type="evidence" value="ECO:0007669"/>
    <property type="project" value="UniProtKB-ARBA"/>
</dbReference>
<dbReference type="AlphaFoldDB" id="A0A4R2EJ26"/>
<feature type="compositionally biased region" description="Basic and acidic residues" evidence="5">
    <location>
        <begin position="411"/>
        <end position="425"/>
    </location>
</feature>
<evidence type="ECO:0000313" key="8">
    <source>
        <dbReference type="Proteomes" id="UP000294830"/>
    </source>
</evidence>
<organism evidence="7 8">
    <name type="scientific">Acetobacteroides hydrogenigenes</name>
    <dbReference type="NCBI Taxonomy" id="979970"/>
    <lineage>
        <taxon>Bacteria</taxon>
        <taxon>Pseudomonadati</taxon>
        <taxon>Bacteroidota</taxon>
        <taxon>Bacteroidia</taxon>
        <taxon>Bacteroidales</taxon>
        <taxon>Rikenellaceae</taxon>
        <taxon>Acetobacteroides</taxon>
    </lineage>
</organism>
<dbReference type="PROSITE" id="PS51123">
    <property type="entry name" value="OMPA_2"/>
    <property type="match status" value="1"/>
</dbReference>
<feature type="domain" description="OmpA-like" evidence="6">
    <location>
        <begin position="313"/>
        <end position="425"/>
    </location>
</feature>
<comment type="subcellular location">
    <subcellularLocation>
        <location evidence="1">Cell outer membrane</location>
    </subcellularLocation>
</comment>
<keyword evidence="3" id="KW-0998">Cell outer membrane</keyword>